<accession>A0A0J5XDV4</accession>
<dbReference type="RefSeq" id="WP_048244390.1">
    <property type="nucleotide sequence ID" value="NZ_LDWR01000012.1"/>
</dbReference>
<reference evidence="1 2" key="1">
    <citation type="submission" date="2015-05" db="EMBL/GenBank/DDBJ databases">
        <title>Draft genome of Burkholderia cepacia LK29.</title>
        <authorList>
            <person name="Chan X.Y."/>
        </authorList>
    </citation>
    <scope>NUCLEOTIDE SEQUENCE [LARGE SCALE GENOMIC DNA]</scope>
    <source>
        <strain evidence="1 2">LK29</strain>
    </source>
</reference>
<dbReference type="EMBL" id="LDWR01000012">
    <property type="protein sequence ID" value="KML60992.1"/>
    <property type="molecule type" value="Genomic_DNA"/>
</dbReference>
<evidence type="ECO:0000313" key="1">
    <source>
        <dbReference type="EMBL" id="KML60992.1"/>
    </source>
</evidence>
<proteinExistence type="predicted"/>
<dbReference type="PATRIC" id="fig|292.27.peg.823"/>
<evidence type="ECO:0000313" key="2">
    <source>
        <dbReference type="Proteomes" id="UP000036338"/>
    </source>
</evidence>
<dbReference type="AlphaFoldDB" id="A0A0J5XDV4"/>
<name>A0A0J5XDV4_BURCE</name>
<sequence>MLDLFGEIVVTLDDIAQWVAALAPAYMANERAFERYVRLWDVAGKVRAAKAAGTFESTIERHCARRAHLARRFGITP</sequence>
<gene>
    <name evidence="1" type="ORF">VL15_07185</name>
</gene>
<organism evidence="1 2">
    <name type="scientific">Burkholderia cepacia</name>
    <name type="common">Pseudomonas cepacia</name>
    <dbReference type="NCBI Taxonomy" id="292"/>
    <lineage>
        <taxon>Bacteria</taxon>
        <taxon>Pseudomonadati</taxon>
        <taxon>Pseudomonadota</taxon>
        <taxon>Betaproteobacteria</taxon>
        <taxon>Burkholderiales</taxon>
        <taxon>Burkholderiaceae</taxon>
        <taxon>Burkholderia</taxon>
        <taxon>Burkholderia cepacia complex</taxon>
    </lineage>
</organism>
<protein>
    <submittedName>
        <fullName evidence="1">Uncharacterized protein</fullName>
    </submittedName>
</protein>
<comment type="caution">
    <text evidence="1">The sequence shown here is derived from an EMBL/GenBank/DDBJ whole genome shotgun (WGS) entry which is preliminary data.</text>
</comment>
<dbReference type="Proteomes" id="UP000036338">
    <property type="component" value="Unassembled WGS sequence"/>
</dbReference>